<protein>
    <submittedName>
        <fullName evidence="4">Cysteine-rich motor neuron 1 protein</fullName>
    </submittedName>
</protein>
<feature type="compositionally biased region" description="Low complexity" evidence="1">
    <location>
        <begin position="69"/>
        <end position="83"/>
    </location>
</feature>
<organism evidence="4">
    <name type="scientific">Echinostoma caproni</name>
    <dbReference type="NCBI Taxonomy" id="27848"/>
    <lineage>
        <taxon>Eukaryota</taxon>
        <taxon>Metazoa</taxon>
        <taxon>Spiralia</taxon>
        <taxon>Lophotrochozoa</taxon>
        <taxon>Platyhelminthes</taxon>
        <taxon>Trematoda</taxon>
        <taxon>Digenea</taxon>
        <taxon>Plagiorchiida</taxon>
        <taxon>Echinostomata</taxon>
        <taxon>Echinostomatoidea</taxon>
        <taxon>Echinostomatidae</taxon>
        <taxon>Echinostoma</taxon>
    </lineage>
</organism>
<dbReference type="OrthoDB" id="6270786at2759"/>
<keyword evidence="3" id="KW-1185">Reference proteome</keyword>
<sequence>MSTFSHSVIHKQPKALQKLAFGDGPLSGFPHPEPWRDSVKNYLTLHASSCMIVPCDYCLKLETNNAADANSTSDSDSPSTTDQSSEDGKVTTDPDELRCCLLCSCFEPCTCCVIPKHCDRLYYTIQRSTEHCPSGCPTIVPRPAEEEWKMPGGNAREFACSPCCHSPGGIMCLKYWDCLCCPICPMWDLCKGLDHGYRRYRVQLVLHRYRDSRKKKYISLI</sequence>
<accession>A0A183AA68</accession>
<dbReference type="AlphaFoldDB" id="A0A183AA68"/>
<evidence type="ECO:0000313" key="3">
    <source>
        <dbReference type="Proteomes" id="UP000272942"/>
    </source>
</evidence>
<evidence type="ECO:0000313" key="4">
    <source>
        <dbReference type="WBParaSite" id="ECPE_0000385801-mRNA-1"/>
    </source>
</evidence>
<gene>
    <name evidence="2" type="ORF">ECPE_LOCUS3853</name>
</gene>
<proteinExistence type="predicted"/>
<reference evidence="2 3" key="2">
    <citation type="submission" date="2018-11" db="EMBL/GenBank/DDBJ databases">
        <authorList>
            <consortium name="Pathogen Informatics"/>
        </authorList>
    </citation>
    <scope>NUCLEOTIDE SEQUENCE [LARGE SCALE GENOMIC DNA]</scope>
    <source>
        <strain evidence="2 3">Egypt</strain>
    </source>
</reference>
<reference evidence="4" key="1">
    <citation type="submission" date="2016-06" db="UniProtKB">
        <authorList>
            <consortium name="WormBaseParasite"/>
        </authorList>
    </citation>
    <scope>IDENTIFICATION</scope>
</reference>
<evidence type="ECO:0000313" key="2">
    <source>
        <dbReference type="EMBL" id="VDP70800.1"/>
    </source>
</evidence>
<dbReference type="EMBL" id="UZAN01040754">
    <property type="protein sequence ID" value="VDP70800.1"/>
    <property type="molecule type" value="Genomic_DNA"/>
</dbReference>
<feature type="region of interest" description="Disordered" evidence="1">
    <location>
        <begin position="69"/>
        <end position="93"/>
    </location>
</feature>
<evidence type="ECO:0000256" key="1">
    <source>
        <dbReference type="SAM" id="MobiDB-lite"/>
    </source>
</evidence>
<dbReference type="Proteomes" id="UP000272942">
    <property type="component" value="Unassembled WGS sequence"/>
</dbReference>
<name>A0A183AA68_9TREM</name>
<dbReference type="WBParaSite" id="ECPE_0000385801-mRNA-1">
    <property type="protein sequence ID" value="ECPE_0000385801-mRNA-1"/>
    <property type="gene ID" value="ECPE_0000385801"/>
</dbReference>